<feature type="region of interest" description="Disordered" evidence="1">
    <location>
        <begin position="408"/>
        <end position="430"/>
    </location>
</feature>
<feature type="compositionally biased region" description="Low complexity" evidence="1">
    <location>
        <begin position="239"/>
        <end position="252"/>
    </location>
</feature>
<evidence type="ECO:0000313" key="3">
    <source>
        <dbReference type="EnsemblProtists" id="EOD39558"/>
    </source>
</evidence>
<dbReference type="InterPro" id="IPR050983">
    <property type="entry name" value="GST_Omega/HSP26"/>
</dbReference>
<evidence type="ECO:0000259" key="2">
    <source>
        <dbReference type="Pfam" id="PF13409"/>
    </source>
</evidence>
<dbReference type="SUPFAM" id="SSF52833">
    <property type="entry name" value="Thioredoxin-like"/>
    <property type="match status" value="1"/>
</dbReference>
<dbReference type="EnsemblProtists" id="EOD39558">
    <property type="protein sequence ID" value="EOD39558"/>
    <property type="gene ID" value="EMIHUDRAFT_448868"/>
</dbReference>
<dbReference type="GeneID" id="17284829"/>
<dbReference type="PANTHER" id="PTHR43968:SF8">
    <property type="entry name" value="S-TRANSFERASE, PUTATIVE (AFU_ORTHOLOGUE AFUA_2G00590)-RELATED"/>
    <property type="match status" value="1"/>
</dbReference>
<dbReference type="AlphaFoldDB" id="A0A0D3KUX3"/>
<dbReference type="eggNOG" id="ENOG502SFI0">
    <property type="taxonomic scope" value="Eukaryota"/>
</dbReference>
<organism evidence="3 4">
    <name type="scientific">Emiliania huxleyi (strain CCMP1516)</name>
    <dbReference type="NCBI Taxonomy" id="280463"/>
    <lineage>
        <taxon>Eukaryota</taxon>
        <taxon>Haptista</taxon>
        <taxon>Haptophyta</taxon>
        <taxon>Prymnesiophyceae</taxon>
        <taxon>Isochrysidales</taxon>
        <taxon>Noelaerhabdaceae</taxon>
        <taxon>Emiliania</taxon>
    </lineage>
</organism>
<protein>
    <recommendedName>
        <fullName evidence="2">GST N-terminal domain-containing protein</fullName>
    </recommendedName>
</protein>
<dbReference type="CDD" id="cd00570">
    <property type="entry name" value="GST_N_family"/>
    <property type="match status" value="1"/>
</dbReference>
<dbReference type="InterPro" id="IPR036249">
    <property type="entry name" value="Thioredoxin-like_sf"/>
</dbReference>
<dbReference type="InterPro" id="IPR036282">
    <property type="entry name" value="Glutathione-S-Trfase_C_sf"/>
</dbReference>
<feature type="region of interest" description="Disordered" evidence="1">
    <location>
        <begin position="355"/>
        <end position="378"/>
    </location>
</feature>
<accession>A0A0D3KUX3</accession>
<feature type="region of interest" description="Disordered" evidence="1">
    <location>
        <begin position="239"/>
        <end position="343"/>
    </location>
</feature>
<dbReference type="HOGENOM" id="CLU_638466_0_0_1"/>
<dbReference type="PaxDb" id="2903-EOD39558"/>
<feature type="compositionally biased region" description="Low complexity" evidence="1">
    <location>
        <begin position="261"/>
        <end position="286"/>
    </location>
</feature>
<keyword evidence="4" id="KW-1185">Reference proteome</keyword>
<dbReference type="Gene3D" id="3.40.30.10">
    <property type="entry name" value="Glutaredoxin"/>
    <property type="match status" value="1"/>
</dbReference>
<dbReference type="KEGG" id="ehx:EMIHUDRAFT_448868"/>
<evidence type="ECO:0000313" key="4">
    <source>
        <dbReference type="Proteomes" id="UP000013827"/>
    </source>
</evidence>
<name>A0A0D3KUX3_EMIH1</name>
<feature type="compositionally biased region" description="Low complexity" evidence="1">
    <location>
        <begin position="356"/>
        <end position="365"/>
    </location>
</feature>
<dbReference type="PANTHER" id="PTHR43968">
    <property type="match status" value="1"/>
</dbReference>
<dbReference type="Gene3D" id="1.20.1050.10">
    <property type="match status" value="1"/>
</dbReference>
<dbReference type="Pfam" id="PF13409">
    <property type="entry name" value="GST_N_2"/>
    <property type="match status" value="1"/>
</dbReference>
<dbReference type="RefSeq" id="XP_005791987.1">
    <property type="nucleotide sequence ID" value="XM_005791930.1"/>
</dbReference>
<sequence>MVATRFFLSSSRYERWAASAAILAAAALAIAAAAAARLIFRPWVALLETKTRFEHTLIDLEKKPPEFLRLSPTGLVPLLVMDDGEVVTESAVVARRVATEFRTRHTNLLPSAETAAIDAFVGVWTSQVEPAYYTVLKAESEAQVRTAVAGLLETLRAFSLAECVAAPWVERMLLMLPYWRNIDLLKLCRQQGLARTASWMEAVAARPSVQATSAGEAEMARAARLYYSEYDSIPASCAPASATRAATATGTRPGRHRRTRASAPARTRTPRRSVSTSTRRSSPTASWFAASHPTHACSACAPSPPTPRSTSSGGGRRGSPSGHTPARRRRQRGRRSRRRARKGWFLSCPRARGTMRRSTTSTFWRRTSRSPRGVPRPMTTAGAIWAVQGRLGGSRAGEQLRAWRRQRSAVGHTGAVGHAQRGAAHSHTSE</sequence>
<proteinExistence type="predicted"/>
<dbReference type="InterPro" id="IPR004045">
    <property type="entry name" value="Glutathione_S-Trfase_N"/>
</dbReference>
<dbReference type="SUPFAM" id="SSF47616">
    <property type="entry name" value="GST C-terminal domain-like"/>
    <property type="match status" value="1"/>
</dbReference>
<evidence type="ECO:0000256" key="1">
    <source>
        <dbReference type="SAM" id="MobiDB-lite"/>
    </source>
</evidence>
<reference evidence="4" key="1">
    <citation type="journal article" date="2013" name="Nature">
        <title>Pan genome of the phytoplankton Emiliania underpins its global distribution.</title>
        <authorList>
            <person name="Read B.A."/>
            <person name="Kegel J."/>
            <person name="Klute M.J."/>
            <person name="Kuo A."/>
            <person name="Lefebvre S.C."/>
            <person name="Maumus F."/>
            <person name="Mayer C."/>
            <person name="Miller J."/>
            <person name="Monier A."/>
            <person name="Salamov A."/>
            <person name="Young J."/>
            <person name="Aguilar M."/>
            <person name="Claverie J.M."/>
            <person name="Frickenhaus S."/>
            <person name="Gonzalez K."/>
            <person name="Herman E.K."/>
            <person name="Lin Y.C."/>
            <person name="Napier J."/>
            <person name="Ogata H."/>
            <person name="Sarno A.F."/>
            <person name="Shmutz J."/>
            <person name="Schroeder D."/>
            <person name="de Vargas C."/>
            <person name="Verret F."/>
            <person name="von Dassow P."/>
            <person name="Valentin K."/>
            <person name="Van de Peer Y."/>
            <person name="Wheeler G."/>
            <person name="Dacks J.B."/>
            <person name="Delwiche C.F."/>
            <person name="Dyhrman S.T."/>
            <person name="Glockner G."/>
            <person name="John U."/>
            <person name="Richards T."/>
            <person name="Worden A.Z."/>
            <person name="Zhang X."/>
            <person name="Grigoriev I.V."/>
            <person name="Allen A.E."/>
            <person name="Bidle K."/>
            <person name="Borodovsky M."/>
            <person name="Bowler C."/>
            <person name="Brownlee C."/>
            <person name="Cock J.M."/>
            <person name="Elias M."/>
            <person name="Gladyshev V.N."/>
            <person name="Groth M."/>
            <person name="Guda C."/>
            <person name="Hadaegh A."/>
            <person name="Iglesias-Rodriguez M.D."/>
            <person name="Jenkins J."/>
            <person name="Jones B.M."/>
            <person name="Lawson T."/>
            <person name="Leese F."/>
            <person name="Lindquist E."/>
            <person name="Lobanov A."/>
            <person name="Lomsadze A."/>
            <person name="Malik S.B."/>
            <person name="Marsh M.E."/>
            <person name="Mackinder L."/>
            <person name="Mock T."/>
            <person name="Mueller-Roeber B."/>
            <person name="Pagarete A."/>
            <person name="Parker M."/>
            <person name="Probert I."/>
            <person name="Quesneville H."/>
            <person name="Raines C."/>
            <person name="Rensing S.A."/>
            <person name="Riano-Pachon D.M."/>
            <person name="Richier S."/>
            <person name="Rokitta S."/>
            <person name="Shiraiwa Y."/>
            <person name="Soanes D.M."/>
            <person name="van der Giezen M."/>
            <person name="Wahlund T.M."/>
            <person name="Williams B."/>
            <person name="Wilson W."/>
            <person name="Wolfe G."/>
            <person name="Wurch L.L."/>
        </authorList>
    </citation>
    <scope>NUCLEOTIDE SEQUENCE</scope>
</reference>
<feature type="compositionally biased region" description="Basic residues" evidence="1">
    <location>
        <begin position="325"/>
        <end position="342"/>
    </location>
</feature>
<dbReference type="Proteomes" id="UP000013827">
    <property type="component" value="Unassembled WGS sequence"/>
</dbReference>
<reference evidence="3" key="2">
    <citation type="submission" date="2024-10" db="UniProtKB">
        <authorList>
            <consortium name="EnsemblProtists"/>
        </authorList>
    </citation>
    <scope>IDENTIFICATION</scope>
</reference>
<feature type="domain" description="GST N-terminal" evidence="2">
    <location>
        <begin position="41"/>
        <end position="98"/>
    </location>
</feature>
<dbReference type="GO" id="GO:0005737">
    <property type="term" value="C:cytoplasm"/>
    <property type="evidence" value="ECO:0007669"/>
    <property type="project" value="TreeGrafter"/>
</dbReference>